<sequence length="108" mass="11913">MRYRSLLHNFEKNDLSMSAYLVGIKHFCDSLASCNQHIYLAEQQSAIANGLPSEFDHIIQISANLAMTNQSTPLLPAYTSHPSPQSSHSNRATGFSRGRGRARFGGMS</sequence>
<name>A0A7J9BPJ1_GOSGO</name>
<dbReference type="Proteomes" id="UP000593579">
    <property type="component" value="Unassembled WGS sequence"/>
</dbReference>
<keyword evidence="3" id="KW-1185">Reference proteome</keyword>
<evidence type="ECO:0000313" key="2">
    <source>
        <dbReference type="EMBL" id="MBA0738092.1"/>
    </source>
</evidence>
<organism evidence="2 3">
    <name type="scientific">Gossypium gossypioides</name>
    <name type="common">Mexican cotton</name>
    <name type="synonym">Selera gossypioides</name>
    <dbReference type="NCBI Taxonomy" id="34282"/>
    <lineage>
        <taxon>Eukaryota</taxon>
        <taxon>Viridiplantae</taxon>
        <taxon>Streptophyta</taxon>
        <taxon>Embryophyta</taxon>
        <taxon>Tracheophyta</taxon>
        <taxon>Spermatophyta</taxon>
        <taxon>Magnoliopsida</taxon>
        <taxon>eudicotyledons</taxon>
        <taxon>Gunneridae</taxon>
        <taxon>Pentapetalae</taxon>
        <taxon>rosids</taxon>
        <taxon>malvids</taxon>
        <taxon>Malvales</taxon>
        <taxon>Malvaceae</taxon>
        <taxon>Malvoideae</taxon>
        <taxon>Gossypium</taxon>
    </lineage>
</organism>
<dbReference type="PANTHER" id="PTHR47481">
    <property type="match status" value="1"/>
</dbReference>
<dbReference type="AlphaFoldDB" id="A0A7J9BPJ1"/>
<accession>A0A7J9BPJ1</accession>
<comment type="caution">
    <text evidence="2">The sequence shown here is derived from an EMBL/GenBank/DDBJ whole genome shotgun (WGS) entry which is preliminary data.</text>
</comment>
<reference evidence="2 3" key="1">
    <citation type="journal article" date="2019" name="Genome Biol. Evol.">
        <title>Insights into the evolution of the New World diploid cottons (Gossypium, subgenus Houzingenia) based on genome sequencing.</title>
        <authorList>
            <person name="Grover C.E."/>
            <person name="Arick M.A. 2nd"/>
            <person name="Thrash A."/>
            <person name="Conover J.L."/>
            <person name="Sanders W.S."/>
            <person name="Peterson D.G."/>
            <person name="Frelichowski J.E."/>
            <person name="Scheffler J.A."/>
            <person name="Scheffler B.E."/>
            <person name="Wendel J.F."/>
        </authorList>
    </citation>
    <scope>NUCLEOTIDE SEQUENCE [LARGE SCALE GENOMIC DNA]</scope>
    <source>
        <strain evidence="2">5</strain>
        <tissue evidence="2">Leaf</tissue>
    </source>
</reference>
<dbReference type="EMBL" id="JABEZY010000005">
    <property type="protein sequence ID" value="MBA0738092.1"/>
    <property type="molecule type" value="Genomic_DNA"/>
</dbReference>
<proteinExistence type="predicted"/>
<evidence type="ECO:0000313" key="3">
    <source>
        <dbReference type="Proteomes" id="UP000593579"/>
    </source>
</evidence>
<evidence type="ECO:0000256" key="1">
    <source>
        <dbReference type="SAM" id="MobiDB-lite"/>
    </source>
</evidence>
<dbReference type="PANTHER" id="PTHR47481:SF30">
    <property type="entry name" value="CCHC-TYPE DOMAIN-CONTAINING PROTEIN"/>
    <property type="match status" value="1"/>
</dbReference>
<feature type="compositionally biased region" description="Polar residues" evidence="1">
    <location>
        <begin position="80"/>
        <end position="90"/>
    </location>
</feature>
<protein>
    <submittedName>
        <fullName evidence="2">Uncharacterized protein</fullName>
    </submittedName>
</protein>
<dbReference type="OrthoDB" id="999813at2759"/>
<feature type="region of interest" description="Disordered" evidence="1">
    <location>
        <begin position="74"/>
        <end position="108"/>
    </location>
</feature>
<gene>
    <name evidence="2" type="ORF">Gogos_011502</name>
</gene>